<keyword evidence="1" id="KW-0812">Transmembrane</keyword>
<sequence length="204" mass="23814">MSKDDQQYIQQMTAAHSYGVGWATRSSTLNIFFYIFIFNLVISLPDAIQQHDMKHIWINVILLFVIFVLGVLFWRFSIRELKVIVADEGMIYTAERYTVYTPWENILRATLSPYGGLPALQLRTSAEDLPIEQGIGERRAAIKMRIRSKRPMKIQSRYEVYNYIPLTNNREDGLWQDVRRHLPDLEMNLPAAQPVKQSSSTRIF</sequence>
<evidence type="ECO:0008006" key="4">
    <source>
        <dbReference type="Google" id="ProtNLM"/>
    </source>
</evidence>
<dbReference type="RefSeq" id="WP_338257820.1">
    <property type="nucleotide sequence ID" value="NZ_BSRI01000002.1"/>
</dbReference>
<dbReference type="EMBL" id="BSRI01000002">
    <property type="protein sequence ID" value="GLV60683.1"/>
    <property type="molecule type" value="Genomic_DNA"/>
</dbReference>
<proteinExistence type="predicted"/>
<feature type="transmembrane region" description="Helical" evidence="1">
    <location>
        <begin position="27"/>
        <end position="44"/>
    </location>
</feature>
<dbReference type="Proteomes" id="UP001344906">
    <property type="component" value="Unassembled WGS sequence"/>
</dbReference>
<keyword evidence="3" id="KW-1185">Reference proteome</keyword>
<organism evidence="2 3">
    <name type="scientific">Dictyobacter halimunensis</name>
    <dbReference type="NCBI Taxonomy" id="3026934"/>
    <lineage>
        <taxon>Bacteria</taxon>
        <taxon>Bacillati</taxon>
        <taxon>Chloroflexota</taxon>
        <taxon>Ktedonobacteria</taxon>
        <taxon>Ktedonobacterales</taxon>
        <taxon>Dictyobacteraceae</taxon>
        <taxon>Dictyobacter</taxon>
    </lineage>
</organism>
<evidence type="ECO:0000256" key="1">
    <source>
        <dbReference type="SAM" id="Phobius"/>
    </source>
</evidence>
<feature type="transmembrane region" description="Helical" evidence="1">
    <location>
        <begin position="56"/>
        <end position="76"/>
    </location>
</feature>
<evidence type="ECO:0000313" key="2">
    <source>
        <dbReference type="EMBL" id="GLV60683.1"/>
    </source>
</evidence>
<keyword evidence="1" id="KW-1133">Transmembrane helix</keyword>
<accession>A0ABQ6G2B8</accession>
<gene>
    <name evidence="2" type="ORF">KDH_75020</name>
</gene>
<keyword evidence="1" id="KW-0472">Membrane</keyword>
<evidence type="ECO:0000313" key="3">
    <source>
        <dbReference type="Proteomes" id="UP001344906"/>
    </source>
</evidence>
<comment type="caution">
    <text evidence="2">The sequence shown here is derived from an EMBL/GenBank/DDBJ whole genome shotgun (WGS) entry which is preliminary data.</text>
</comment>
<protein>
    <recommendedName>
        <fullName evidence="4">PH domain-containing protein</fullName>
    </recommendedName>
</protein>
<name>A0ABQ6G2B8_9CHLR</name>
<reference evidence="2 3" key="1">
    <citation type="submission" date="2023-02" db="EMBL/GenBank/DDBJ databases">
        <title>Dictyobacter halimunensis sp. nov., a new member of the class Ktedonobacteria from forest soil in a geothermal area.</title>
        <authorList>
            <person name="Rachmania M.K."/>
            <person name="Ningsih F."/>
            <person name="Sakai Y."/>
            <person name="Yabe S."/>
            <person name="Yokota A."/>
            <person name="Sjamsuridzal W."/>
        </authorList>
    </citation>
    <scope>NUCLEOTIDE SEQUENCE [LARGE SCALE GENOMIC DNA]</scope>
    <source>
        <strain evidence="2 3">S3.2.2.5</strain>
    </source>
</reference>